<keyword evidence="2" id="KW-0479">Metal-binding</keyword>
<dbReference type="PANTHER" id="PTHR10458:SF22">
    <property type="entry name" value="PEPTIDE DEFORMYLASE"/>
    <property type="match status" value="1"/>
</dbReference>
<dbReference type="GO" id="GO:0042586">
    <property type="term" value="F:peptide deformylase activity"/>
    <property type="evidence" value="ECO:0007669"/>
    <property type="project" value="UniProtKB-UniRule"/>
</dbReference>
<feature type="binding site" evidence="2">
    <location>
        <position position="93"/>
    </location>
    <ligand>
        <name>Fe cation</name>
        <dbReference type="ChEBI" id="CHEBI:24875"/>
    </ligand>
</feature>
<dbReference type="HAMAP" id="MF_00163">
    <property type="entry name" value="Pep_deformylase"/>
    <property type="match status" value="1"/>
</dbReference>
<dbReference type="EC" id="3.5.1.88" evidence="2"/>
<dbReference type="CDD" id="cd00487">
    <property type="entry name" value="Pep_deformylase"/>
    <property type="match status" value="1"/>
</dbReference>
<dbReference type="InterPro" id="IPR023635">
    <property type="entry name" value="Peptide_deformylase"/>
</dbReference>
<comment type="cofactor">
    <cofactor evidence="2">
        <name>Fe(2+)</name>
        <dbReference type="ChEBI" id="CHEBI:29033"/>
    </cofactor>
    <text evidence="2">Binds 1 Fe(2+) ion.</text>
</comment>
<evidence type="ECO:0000313" key="3">
    <source>
        <dbReference type="EMBL" id="OGE90510.1"/>
    </source>
</evidence>
<evidence type="ECO:0000313" key="4">
    <source>
        <dbReference type="Proteomes" id="UP000178377"/>
    </source>
</evidence>
<keyword evidence="2" id="KW-0648">Protein biosynthesis</keyword>
<evidence type="ECO:0000256" key="1">
    <source>
        <dbReference type="ARBA" id="ARBA00010759"/>
    </source>
</evidence>
<dbReference type="AlphaFoldDB" id="A0A1F5PLF9"/>
<dbReference type="GO" id="GO:0006412">
    <property type="term" value="P:translation"/>
    <property type="evidence" value="ECO:0007669"/>
    <property type="project" value="UniProtKB-UniRule"/>
</dbReference>
<gene>
    <name evidence="2" type="primary">def</name>
    <name evidence="3" type="ORF">A2722_02765</name>
</gene>
<dbReference type="Pfam" id="PF01327">
    <property type="entry name" value="Pep_deformylase"/>
    <property type="match status" value="1"/>
</dbReference>
<dbReference type="NCBIfam" id="NF001159">
    <property type="entry name" value="PRK00150.1-3"/>
    <property type="match status" value="1"/>
</dbReference>
<comment type="caution">
    <text evidence="3">The sequence shown here is derived from an EMBL/GenBank/DDBJ whole genome shotgun (WGS) entry which is preliminary data.</text>
</comment>
<feature type="active site" evidence="2">
    <location>
        <position position="136"/>
    </location>
</feature>
<feature type="binding site" evidence="2">
    <location>
        <position position="139"/>
    </location>
    <ligand>
        <name>Fe cation</name>
        <dbReference type="ChEBI" id="CHEBI:24875"/>
    </ligand>
</feature>
<keyword evidence="2" id="KW-0408">Iron</keyword>
<dbReference type="Proteomes" id="UP000178377">
    <property type="component" value="Unassembled WGS sequence"/>
</dbReference>
<proteinExistence type="inferred from homology"/>
<organism evidence="3 4">
    <name type="scientific">Candidatus Doudnabacteria bacterium RIFCSPHIGHO2_01_FULL_50_11</name>
    <dbReference type="NCBI Taxonomy" id="1817828"/>
    <lineage>
        <taxon>Bacteria</taxon>
        <taxon>Candidatus Doudnaibacteriota</taxon>
    </lineage>
</organism>
<name>A0A1F5PLF9_9BACT</name>
<dbReference type="GO" id="GO:0046872">
    <property type="term" value="F:metal ion binding"/>
    <property type="evidence" value="ECO:0007669"/>
    <property type="project" value="UniProtKB-KW"/>
</dbReference>
<dbReference type="EMBL" id="MFEO01000011">
    <property type="protein sequence ID" value="OGE90510.1"/>
    <property type="molecule type" value="Genomic_DNA"/>
</dbReference>
<dbReference type="PANTHER" id="PTHR10458">
    <property type="entry name" value="PEPTIDE DEFORMYLASE"/>
    <property type="match status" value="1"/>
</dbReference>
<dbReference type="STRING" id="1817828.A2722_02765"/>
<reference evidence="3 4" key="1">
    <citation type="journal article" date="2016" name="Nat. Commun.">
        <title>Thousands of microbial genomes shed light on interconnected biogeochemical processes in an aquifer system.</title>
        <authorList>
            <person name="Anantharaman K."/>
            <person name="Brown C.T."/>
            <person name="Hug L.A."/>
            <person name="Sharon I."/>
            <person name="Castelle C.J."/>
            <person name="Probst A.J."/>
            <person name="Thomas B.C."/>
            <person name="Singh A."/>
            <person name="Wilkins M.J."/>
            <person name="Karaoz U."/>
            <person name="Brodie E.L."/>
            <person name="Williams K.H."/>
            <person name="Hubbard S.S."/>
            <person name="Banfield J.F."/>
        </authorList>
    </citation>
    <scope>NUCLEOTIDE SEQUENCE [LARGE SCALE GENOMIC DNA]</scope>
</reference>
<keyword evidence="2" id="KW-0378">Hydrolase</keyword>
<sequence>MARLKLVRYPNPTLRAPNFEVAFPLSRETRELVDQMMYSCKRFHGIGLAAPQIGYNLNLAVINLEEYQIPPFAILNPKIISSSSKSHTMEEGCLSIPGKFGSLKRPEKVTVKFITIEGKEMKLSVDGLLAVVFQHEIDHLGGVLICDKWDINTVHTLDESELARARKKRKKQTTR</sequence>
<dbReference type="PRINTS" id="PR01576">
    <property type="entry name" value="PDEFORMYLASE"/>
</dbReference>
<accession>A0A1F5PLF9</accession>
<dbReference type="SUPFAM" id="SSF56420">
    <property type="entry name" value="Peptide deformylase"/>
    <property type="match status" value="1"/>
</dbReference>
<comment type="catalytic activity">
    <reaction evidence="2">
        <text>N-terminal N-formyl-L-methionyl-[peptide] + H2O = N-terminal L-methionyl-[peptide] + formate</text>
        <dbReference type="Rhea" id="RHEA:24420"/>
        <dbReference type="Rhea" id="RHEA-COMP:10639"/>
        <dbReference type="Rhea" id="RHEA-COMP:10640"/>
        <dbReference type="ChEBI" id="CHEBI:15377"/>
        <dbReference type="ChEBI" id="CHEBI:15740"/>
        <dbReference type="ChEBI" id="CHEBI:49298"/>
        <dbReference type="ChEBI" id="CHEBI:64731"/>
        <dbReference type="EC" id="3.5.1.88"/>
    </reaction>
</comment>
<feature type="binding site" evidence="2">
    <location>
        <position position="135"/>
    </location>
    <ligand>
        <name>Fe cation</name>
        <dbReference type="ChEBI" id="CHEBI:24875"/>
    </ligand>
</feature>
<protein>
    <recommendedName>
        <fullName evidence="2">Peptide deformylase</fullName>
        <shortName evidence="2">PDF</shortName>
        <ecNumber evidence="2">3.5.1.88</ecNumber>
    </recommendedName>
    <alternativeName>
        <fullName evidence="2">Polypeptide deformylase</fullName>
    </alternativeName>
</protein>
<dbReference type="NCBIfam" id="TIGR00079">
    <property type="entry name" value="pept_deformyl"/>
    <property type="match status" value="1"/>
</dbReference>
<dbReference type="Gene3D" id="3.90.45.10">
    <property type="entry name" value="Peptide deformylase"/>
    <property type="match status" value="1"/>
</dbReference>
<comment type="function">
    <text evidence="2">Removes the formyl group from the N-terminal Met of newly synthesized proteins. Requires at least a dipeptide for an efficient rate of reaction. N-terminal L-methionine is a prerequisite for activity but the enzyme has broad specificity at other positions.</text>
</comment>
<dbReference type="PIRSF" id="PIRSF004749">
    <property type="entry name" value="Pep_def"/>
    <property type="match status" value="1"/>
</dbReference>
<comment type="similarity">
    <text evidence="1 2">Belongs to the polypeptide deformylase family.</text>
</comment>
<evidence type="ECO:0000256" key="2">
    <source>
        <dbReference type="HAMAP-Rule" id="MF_00163"/>
    </source>
</evidence>
<dbReference type="InterPro" id="IPR036821">
    <property type="entry name" value="Peptide_deformylase_sf"/>
</dbReference>